<dbReference type="InterPro" id="IPR036652">
    <property type="entry name" value="YjeF_N_dom_sf"/>
</dbReference>
<dbReference type="Pfam" id="PF01256">
    <property type="entry name" value="Carb_kinase"/>
    <property type="match status" value="1"/>
</dbReference>
<feature type="domain" description="YjeF N-terminal" evidence="21">
    <location>
        <begin position="26"/>
        <end position="223"/>
    </location>
</feature>
<keyword evidence="6 17" id="KW-0547">Nucleotide-binding</keyword>
<dbReference type="InterPro" id="IPR030677">
    <property type="entry name" value="Nnr"/>
</dbReference>
<evidence type="ECO:0000256" key="14">
    <source>
        <dbReference type="ARBA" id="ARBA00025153"/>
    </source>
</evidence>
<dbReference type="PANTHER" id="PTHR12592">
    <property type="entry name" value="ATP-DEPENDENT (S)-NAD(P)H-HYDRATE DEHYDRATASE FAMILY MEMBER"/>
    <property type="match status" value="1"/>
</dbReference>
<evidence type="ECO:0000256" key="15">
    <source>
        <dbReference type="ARBA" id="ARBA00048238"/>
    </source>
</evidence>
<evidence type="ECO:0000256" key="10">
    <source>
        <dbReference type="ARBA" id="ARBA00023027"/>
    </source>
</evidence>
<comment type="catalytic activity">
    <reaction evidence="1 18 19">
        <text>(6R)-NADHX = (6S)-NADHX</text>
        <dbReference type="Rhea" id="RHEA:32215"/>
        <dbReference type="ChEBI" id="CHEBI:64074"/>
        <dbReference type="ChEBI" id="CHEBI:64075"/>
        <dbReference type="EC" id="5.1.99.6"/>
    </reaction>
</comment>
<evidence type="ECO:0000313" key="22">
    <source>
        <dbReference type="EMBL" id="ABS64841.1"/>
    </source>
</evidence>
<feature type="domain" description="YjeF C-terminal" evidence="20">
    <location>
        <begin position="233"/>
        <end position="506"/>
    </location>
</feature>
<feature type="binding site" evidence="18">
    <location>
        <begin position="137"/>
        <end position="143"/>
    </location>
    <ligand>
        <name>(6S)-NADPHX</name>
        <dbReference type="ChEBI" id="CHEBI:64076"/>
    </ligand>
</feature>
<protein>
    <recommendedName>
        <fullName evidence="19">Bifunctional NAD(P)H-hydrate repair enzyme</fullName>
    </recommendedName>
    <alternativeName>
        <fullName evidence="19">Nicotinamide nucleotide repair protein</fullName>
    </alternativeName>
    <domain>
        <recommendedName>
            <fullName evidence="19">ADP-dependent (S)-NAD(P)H-hydrate dehydratase</fullName>
            <ecNumber evidence="19">4.2.1.136</ecNumber>
        </recommendedName>
        <alternativeName>
            <fullName evidence="19">ADP-dependent NAD(P)HX dehydratase</fullName>
        </alternativeName>
    </domain>
    <domain>
        <recommendedName>
            <fullName evidence="19">NAD(P)H-hydrate epimerase</fullName>
            <ecNumber evidence="19">5.1.99.6</ecNumber>
        </recommendedName>
    </domain>
</protein>
<evidence type="ECO:0000256" key="8">
    <source>
        <dbReference type="ARBA" id="ARBA00022857"/>
    </source>
</evidence>
<dbReference type="PROSITE" id="PS51383">
    <property type="entry name" value="YJEF_C_3"/>
    <property type="match status" value="1"/>
</dbReference>
<dbReference type="NCBIfam" id="TIGR00197">
    <property type="entry name" value="yjeF_nterm"/>
    <property type="match status" value="1"/>
</dbReference>
<dbReference type="SUPFAM" id="SSF64153">
    <property type="entry name" value="YjeF N-terminal domain-like"/>
    <property type="match status" value="1"/>
</dbReference>
<feature type="binding site" evidence="18">
    <location>
        <position position="166"/>
    </location>
    <ligand>
        <name>(6S)-NADPHX</name>
        <dbReference type="ChEBI" id="CHEBI:64076"/>
    </ligand>
</feature>
<accession>A7HY58</accession>
<keyword evidence="8 17" id="KW-0521">NADP</keyword>
<comment type="function">
    <text evidence="18">Catalyzes the epimerization of the S- and R-forms of NAD(P)HX, a damaged form of NAD(P)H that is a result of enzymatic or heat-dependent hydration. This is a prerequisite for the S-specific NAD(P)H-hydrate dehydratase to allow the repair of both epimers of NAD(P)HX.</text>
</comment>
<dbReference type="Gene3D" id="3.40.1190.20">
    <property type="match status" value="1"/>
</dbReference>
<comment type="catalytic activity">
    <reaction evidence="15 17 19">
        <text>(6S)-NADHX + ADP = AMP + phosphate + NADH + H(+)</text>
        <dbReference type="Rhea" id="RHEA:32223"/>
        <dbReference type="ChEBI" id="CHEBI:15378"/>
        <dbReference type="ChEBI" id="CHEBI:43474"/>
        <dbReference type="ChEBI" id="CHEBI:57945"/>
        <dbReference type="ChEBI" id="CHEBI:64074"/>
        <dbReference type="ChEBI" id="CHEBI:456215"/>
        <dbReference type="ChEBI" id="CHEBI:456216"/>
        <dbReference type="EC" id="4.2.1.136"/>
    </reaction>
</comment>
<feature type="binding site" evidence="18">
    <location>
        <position position="133"/>
    </location>
    <ligand>
        <name>K(+)</name>
        <dbReference type="ChEBI" id="CHEBI:29103"/>
    </ligand>
</feature>
<name>A7HY58_PARL1</name>
<evidence type="ECO:0000256" key="9">
    <source>
        <dbReference type="ARBA" id="ARBA00022958"/>
    </source>
</evidence>
<dbReference type="InterPro" id="IPR004443">
    <property type="entry name" value="YjeF_N_dom"/>
</dbReference>
<evidence type="ECO:0000256" key="17">
    <source>
        <dbReference type="HAMAP-Rule" id="MF_01965"/>
    </source>
</evidence>
<dbReference type="NCBIfam" id="TIGR00196">
    <property type="entry name" value="yjeF_cterm"/>
    <property type="match status" value="1"/>
</dbReference>
<dbReference type="GO" id="GO:0046872">
    <property type="term" value="F:metal ion binding"/>
    <property type="evidence" value="ECO:0007669"/>
    <property type="project" value="UniProtKB-UniRule"/>
</dbReference>
<dbReference type="GO" id="GO:0110051">
    <property type="term" value="P:metabolite repair"/>
    <property type="evidence" value="ECO:0007669"/>
    <property type="project" value="TreeGrafter"/>
</dbReference>
<evidence type="ECO:0000313" key="23">
    <source>
        <dbReference type="Proteomes" id="UP000006377"/>
    </source>
</evidence>
<dbReference type="CDD" id="cd01171">
    <property type="entry name" value="YXKO-related"/>
    <property type="match status" value="1"/>
</dbReference>
<feature type="binding site" evidence="17">
    <location>
        <position position="451"/>
    </location>
    <ligand>
        <name>AMP</name>
        <dbReference type="ChEBI" id="CHEBI:456215"/>
    </ligand>
</feature>
<keyword evidence="5 18" id="KW-0479">Metal-binding</keyword>
<reference evidence="22 23" key="1">
    <citation type="journal article" date="2011" name="Stand. Genomic Sci.">
        <title>Complete genome sequence of Parvibaculum lavamentivorans type strain (DS-1(T)).</title>
        <authorList>
            <person name="Schleheck D."/>
            <person name="Weiss M."/>
            <person name="Pitluck S."/>
            <person name="Bruce D."/>
            <person name="Land M.L."/>
            <person name="Han S."/>
            <person name="Saunders E."/>
            <person name="Tapia R."/>
            <person name="Detter C."/>
            <person name="Brettin T."/>
            <person name="Han J."/>
            <person name="Woyke T."/>
            <person name="Goodwin L."/>
            <person name="Pennacchio L."/>
            <person name="Nolan M."/>
            <person name="Cook A.M."/>
            <person name="Kjelleberg S."/>
            <person name="Thomas T."/>
        </authorList>
    </citation>
    <scope>NUCLEOTIDE SEQUENCE [LARGE SCALE GENOMIC DNA]</scope>
    <source>
        <strain evidence="23">DS-1 / DSM 13023 / NCIMB 13966</strain>
    </source>
</reference>
<comment type="catalytic activity">
    <reaction evidence="2 18 19">
        <text>(6R)-NADPHX = (6S)-NADPHX</text>
        <dbReference type="Rhea" id="RHEA:32227"/>
        <dbReference type="ChEBI" id="CHEBI:64076"/>
        <dbReference type="ChEBI" id="CHEBI:64077"/>
        <dbReference type="EC" id="5.1.99.6"/>
    </reaction>
</comment>
<evidence type="ECO:0000256" key="4">
    <source>
        <dbReference type="ARBA" id="ARBA00009524"/>
    </source>
</evidence>
<dbReference type="Gene3D" id="3.40.50.10260">
    <property type="entry name" value="YjeF N-terminal domain"/>
    <property type="match status" value="1"/>
</dbReference>
<dbReference type="GO" id="GO:0052856">
    <property type="term" value="F:NAD(P)HX epimerase activity"/>
    <property type="evidence" value="ECO:0007669"/>
    <property type="project" value="UniProtKB-UniRule"/>
</dbReference>
<evidence type="ECO:0000256" key="13">
    <source>
        <dbReference type="ARBA" id="ARBA00023268"/>
    </source>
</evidence>
<gene>
    <name evidence="17" type="primary">nnrD</name>
    <name evidence="18" type="synonym">nnrE</name>
    <name evidence="22" type="ordered locus">Plav_3236</name>
</gene>
<dbReference type="InterPro" id="IPR000631">
    <property type="entry name" value="CARKD"/>
</dbReference>
<comment type="similarity">
    <text evidence="17">Belongs to the NnrD/CARKD family.</text>
</comment>
<feature type="binding site" evidence="18">
    <location>
        <position position="169"/>
    </location>
    <ligand>
        <name>K(+)</name>
        <dbReference type="ChEBI" id="CHEBI:29103"/>
    </ligand>
</feature>
<feature type="binding site" evidence="18">
    <location>
        <begin position="72"/>
        <end position="76"/>
    </location>
    <ligand>
        <name>(6S)-NADPHX</name>
        <dbReference type="ChEBI" id="CHEBI:64076"/>
    </ligand>
</feature>
<comment type="function">
    <text evidence="14 19">Bifunctional enzyme that catalyzes the epimerization of the S- and R-forms of NAD(P)HX and the dehydration of the S-form of NAD(P)HX at the expense of ADP, which is converted to AMP. This allows the repair of both epimers of NAD(P)HX, a damaged form of NAD(P)H that is a result of enzymatic or heat-dependent hydration.</text>
</comment>
<dbReference type="EC" id="5.1.99.6" evidence="19"/>
<feature type="binding site" evidence="17">
    <location>
        <position position="386"/>
    </location>
    <ligand>
        <name>(6S)-NADPHX</name>
        <dbReference type="ChEBI" id="CHEBI:64076"/>
    </ligand>
</feature>
<dbReference type="GO" id="GO:0016301">
    <property type="term" value="F:kinase activity"/>
    <property type="evidence" value="ECO:0007669"/>
    <property type="project" value="UniProtKB-KW"/>
</dbReference>
<dbReference type="STRING" id="402881.Plav_3236"/>
<dbReference type="PIRSF" id="PIRSF017184">
    <property type="entry name" value="Nnr"/>
    <property type="match status" value="1"/>
</dbReference>
<keyword evidence="11 18" id="KW-0413">Isomerase</keyword>
<evidence type="ECO:0000256" key="2">
    <source>
        <dbReference type="ARBA" id="ARBA00000909"/>
    </source>
</evidence>
<keyword evidence="22" id="KW-0418">Kinase</keyword>
<proteinExistence type="inferred from homology"/>
<dbReference type="EC" id="4.2.1.136" evidence="19"/>
<comment type="function">
    <text evidence="17">Catalyzes the dehydration of the S-form of NAD(P)HX at the expense of ADP, which is converted to AMP. Together with NAD(P)HX epimerase, which catalyzes the epimerization of the S- and R-forms, the enzyme allows the repair of both epimers of NAD(P)HX, a damaged form of NAD(P)H that is a result of enzymatic or heat-dependent hydration.</text>
</comment>
<evidence type="ECO:0000256" key="6">
    <source>
        <dbReference type="ARBA" id="ARBA00022741"/>
    </source>
</evidence>
<keyword evidence="22" id="KW-0808">Transferase</keyword>
<dbReference type="HOGENOM" id="CLU_024853_4_1_5"/>
<evidence type="ECO:0000256" key="11">
    <source>
        <dbReference type="ARBA" id="ARBA00023235"/>
    </source>
</evidence>
<evidence type="ECO:0000256" key="7">
    <source>
        <dbReference type="ARBA" id="ARBA00022840"/>
    </source>
</evidence>
<keyword evidence="9 18" id="KW-0630">Potassium</keyword>
<dbReference type="eggNOG" id="COG0063">
    <property type="taxonomic scope" value="Bacteria"/>
</dbReference>
<dbReference type="SUPFAM" id="SSF53613">
    <property type="entry name" value="Ribokinase-like"/>
    <property type="match status" value="1"/>
</dbReference>
<comment type="cofactor">
    <cofactor evidence="17">
        <name>Mg(2+)</name>
        <dbReference type="ChEBI" id="CHEBI:18420"/>
    </cofactor>
</comment>
<dbReference type="AlphaFoldDB" id="A7HY58"/>
<dbReference type="EMBL" id="CP000774">
    <property type="protein sequence ID" value="ABS64841.1"/>
    <property type="molecule type" value="Genomic_DNA"/>
</dbReference>
<keyword evidence="7 17" id="KW-0067">ATP-binding</keyword>
<evidence type="ECO:0000256" key="16">
    <source>
        <dbReference type="ARBA" id="ARBA00049209"/>
    </source>
</evidence>
<dbReference type="PROSITE" id="PS51385">
    <property type="entry name" value="YJEF_N"/>
    <property type="match status" value="1"/>
</dbReference>
<dbReference type="Pfam" id="PF03853">
    <property type="entry name" value="YjeF_N"/>
    <property type="match status" value="1"/>
</dbReference>
<dbReference type="PANTHER" id="PTHR12592:SF0">
    <property type="entry name" value="ATP-DEPENDENT (S)-NAD(P)H-HYDRATE DEHYDRATASE"/>
    <property type="match status" value="1"/>
</dbReference>
<comment type="cofactor">
    <cofactor evidence="18 19">
        <name>K(+)</name>
        <dbReference type="ChEBI" id="CHEBI:29103"/>
    </cofactor>
    <text evidence="18 19">Binds 1 potassium ion per subunit.</text>
</comment>
<dbReference type="HAMAP" id="MF_01965">
    <property type="entry name" value="NADHX_dehydratase"/>
    <property type="match status" value="1"/>
</dbReference>
<feature type="binding site" evidence="17">
    <location>
        <position position="331"/>
    </location>
    <ligand>
        <name>(6S)-NADPHX</name>
        <dbReference type="ChEBI" id="CHEBI:64076"/>
    </ligand>
</feature>
<keyword evidence="12 17" id="KW-0456">Lyase</keyword>
<evidence type="ECO:0000256" key="19">
    <source>
        <dbReference type="PIRNR" id="PIRNR017184"/>
    </source>
</evidence>
<comment type="catalytic activity">
    <reaction evidence="16 17 19">
        <text>(6S)-NADPHX + ADP = AMP + phosphate + NADPH + H(+)</text>
        <dbReference type="Rhea" id="RHEA:32235"/>
        <dbReference type="ChEBI" id="CHEBI:15378"/>
        <dbReference type="ChEBI" id="CHEBI:43474"/>
        <dbReference type="ChEBI" id="CHEBI:57783"/>
        <dbReference type="ChEBI" id="CHEBI:64076"/>
        <dbReference type="ChEBI" id="CHEBI:456215"/>
        <dbReference type="ChEBI" id="CHEBI:456216"/>
        <dbReference type="EC" id="4.2.1.136"/>
    </reaction>
</comment>
<comment type="similarity">
    <text evidence="4 19">In the C-terminal section; belongs to the NnrD/CARKD family.</text>
</comment>
<comment type="subunit">
    <text evidence="17">Homotetramer.</text>
</comment>
<feature type="binding site" evidence="17">
    <location>
        <position position="268"/>
    </location>
    <ligand>
        <name>(6S)-NADPHX</name>
        <dbReference type="ChEBI" id="CHEBI:64076"/>
    </ligand>
</feature>
<dbReference type="eggNOG" id="COG0062">
    <property type="taxonomic scope" value="Bacteria"/>
</dbReference>
<keyword evidence="13" id="KW-0511">Multifunctional enzyme</keyword>
<keyword evidence="10 17" id="KW-0520">NAD</keyword>
<comment type="similarity">
    <text evidence="18">Belongs to the NnrE/AIBP family.</text>
</comment>
<comment type="caution">
    <text evidence="18">Lacks conserved residue(s) required for the propagation of feature annotation.</text>
</comment>
<dbReference type="KEGG" id="pla:Plav_3236"/>
<dbReference type="Proteomes" id="UP000006377">
    <property type="component" value="Chromosome"/>
</dbReference>
<evidence type="ECO:0000256" key="12">
    <source>
        <dbReference type="ARBA" id="ARBA00023239"/>
    </source>
</evidence>
<evidence type="ECO:0000256" key="5">
    <source>
        <dbReference type="ARBA" id="ARBA00022723"/>
    </source>
</evidence>
<comment type="similarity">
    <text evidence="3 19">In the N-terminal section; belongs to the NnrE/AIBP family.</text>
</comment>
<evidence type="ECO:0000256" key="1">
    <source>
        <dbReference type="ARBA" id="ARBA00000013"/>
    </source>
</evidence>
<evidence type="ECO:0000256" key="3">
    <source>
        <dbReference type="ARBA" id="ARBA00006001"/>
    </source>
</evidence>
<evidence type="ECO:0000256" key="18">
    <source>
        <dbReference type="HAMAP-Rule" id="MF_01966"/>
    </source>
</evidence>
<dbReference type="GO" id="GO:0046496">
    <property type="term" value="P:nicotinamide nucleotide metabolic process"/>
    <property type="evidence" value="ECO:0007669"/>
    <property type="project" value="UniProtKB-UniRule"/>
</dbReference>
<feature type="binding site" evidence="17">
    <location>
        <position position="452"/>
    </location>
    <ligand>
        <name>(6S)-NADPHX</name>
        <dbReference type="ChEBI" id="CHEBI:64076"/>
    </ligand>
</feature>
<sequence length="510" mass="51794">MPQSRGYSGAMMATSDSSALLTVAEMGRADALTIERGTPGTALMENAGRAVAEAIVARFPQGPVSVLCGPGNNGGDGFVVARLLAEEGWPVSLFLLGGRDRLKGDAAEAANRWPGAVHPLSADAGHGASLVVDAIFGAGLSKEVSGIAADAIARIAERQTPVVAVDIPTGIDGDTGQVRGAAFDAALTVTFFRAKPGHLLLPGRLHCGELQVADIGIAPDVLDEIAPQTFIDKPQLWSSSFPRPRLDSHKYTRGHAVVVSGGASHTGAARLAARGALRAGAGLVTLASPPSALLVNAAHLTSVMLQPFDGADALTTILEDKRKNALLIGPGAGIGAHTRENVLAALLSGAAMVLDADALTSFAEIPRDLFVAIAGYFAGPVVMTPHEGEFGRLFPRIAEGEGSKLARARAAAAEASAIIVLKGADTVVAAPDGRAAIAMNGGPELATAGSGDVLGGIILGLLAQAMPPFEAACAGVWLHGEAGSCFGPGLISEDLPEMLPAVLRDLLPVL</sequence>
<keyword evidence="23" id="KW-1185">Reference proteome</keyword>
<dbReference type="GO" id="GO:0052855">
    <property type="term" value="F:ADP-dependent NAD(P)H-hydrate dehydratase activity"/>
    <property type="evidence" value="ECO:0007669"/>
    <property type="project" value="UniProtKB-UniRule"/>
</dbReference>
<feature type="binding site" evidence="18">
    <location>
        <position position="73"/>
    </location>
    <ligand>
        <name>K(+)</name>
        <dbReference type="ChEBI" id="CHEBI:29103"/>
    </ligand>
</feature>
<feature type="binding site" evidence="17">
    <location>
        <begin position="422"/>
        <end position="426"/>
    </location>
    <ligand>
        <name>AMP</name>
        <dbReference type="ChEBI" id="CHEBI:456215"/>
    </ligand>
</feature>
<dbReference type="HAMAP" id="MF_01966">
    <property type="entry name" value="NADHX_epimerase"/>
    <property type="match status" value="1"/>
</dbReference>
<dbReference type="InterPro" id="IPR029056">
    <property type="entry name" value="Ribokinase-like"/>
</dbReference>
<dbReference type="GO" id="GO:0005524">
    <property type="term" value="F:ATP binding"/>
    <property type="evidence" value="ECO:0007669"/>
    <property type="project" value="UniProtKB-UniRule"/>
</dbReference>
<organism evidence="22 23">
    <name type="scientific">Parvibaculum lavamentivorans (strain DS-1 / DSM 13023 / NCIMB 13966)</name>
    <dbReference type="NCBI Taxonomy" id="402881"/>
    <lineage>
        <taxon>Bacteria</taxon>
        <taxon>Pseudomonadati</taxon>
        <taxon>Pseudomonadota</taxon>
        <taxon>Alphaproteobacteria</taxon>
        <taxon>Hyphomicrobiales</taxon>
        <taxon>Parvibaculaceae</taxon>
        <taxon>Parvibaculum</taxon>
    </lineage>
</organism>
<evidence type="ECO:0000259" key="21">
    <source>
        <dbReference type="PROSITE" id="PS51385"/>
    </source>
</evidence>
<evidence type="ECO:0000259" key="20">
    <source>
        <dbReference type="PROSITE" id="PS51383"/>
    </source>
</evidence>